<dbReference type="RefSeq" id="WP_107844262.1">
    <property type="nucleotide sequence ID" value="NZ_QBKS01000001.1"/>
</dbReference>
<keyword evidence="4" id="KW-1185">Reference proteome</keyword>
<evidence type="ECO:0000259" key="2">
    <source>
        <dbReference type="Pfam" id="PF09832"/>
    </source>
</evidence>
<dbReference type="AlphaFoldDB" id="A0A2T6BIZ6"/>
<reference evidence="3 4" key="1">
    <citation type="submission" date="2018-04" db="EMBL/GenBank/DDBJ databases">
        <title>Genomic Encyclopedia of Archaeal and Bacterial Type Strains, Phase II (KMG-II): from individual species to whole genera.</title>
        <authorList>
            <person name="Goeker M."/>
        </authorList>
    </citation>
    <scope>NUCLEOTIDE SEQUENCE [LARGE SCALE GENOMIC DNA]</scope>
    <source>
        <strain evidence="3 4">DSM 100977</strain>
    </source>
</reference>
<dbReference type="Pfam" id="PF09832">
    <property type="entry name" value="DUF2059"/>
    <property type="match status" value="1"/>
</dbReference>
<feature type="domain" description="DUF2059" evidence="2">
    <location>
        <begin position="97"/>
        <end position="134"/>
    </location>
</feature>
<dbReference type="OrthoDB" id="7841298at2"/>
<proteinExistence type="predicted"/>
<feature type="chain" id="PRO_5015644613" evidence="1">
    <location>
        <begin position="21"/>
        <end position="273"/>
    </location>
</feature>
<evidence type="ECO:0000313" key="3">
    <source>
        <dbReference type="EMBL" id="PTX56028.1"/>
    </source>
</evidence>
<dbReference type="Proteomes" id="UP000243978">
    <property type="component" value="Unassembled WGS sequence"/>
</dbReference>
<feature type="signal peptide" evidence="1">
    <location>
        <begin position="1"/>
        <end position="20"/>
    </location>
</feature>
<name>A0A2T6BIZ6_9RHOB</name>
<protein>
    <submittedName>
        <fullName evidence="3">Uncharacterized protein DUF2059</fullName>
    </submittedName>
</protein>
<organism evidence="3 4">
    <name type="scientific">Litoreibacter ponti</name>
    <dbReference type="NCBI Taxonomy" id="1510457"/>
    <lineage>
        <taxon>Bacteria</taxon>
        <taxon>Pseudomonadati</taxon>
        <taxon>Pseudomonadota</taxon>
        <taxon>Alphaproteobacteria</taxon>
        <taxon>Rhodobacterales</taxon>
        <taxon>Roseobacteraceae</taxon>
        <taxon>Litoreibacter</taxon>
    </lineage>
</organism>
<keyword evidence="1" id="KW-0732">Signal</keyword>
<comment type="caution">
    <text evidence="3">The sequence shown here is derived from an EMBL/GenBank/DDBJ whole genome shotgun (WGS) entry which is preliminary data.</text>
</comment>
<accession>A0A2T6BIZ6</accession>
<sequence>MRLLTATLTALVLTAHSVSAQSGSLIDRYFAAFDMDQVLELLKEEGIKAGEGLTEDDGVILSPAWTARLRRIYDEDKAAELFRDAMEDIANIEASEPAIAFFESDLGQRIVQIELDARRALNAEGGEELAAAKVRDVRDNDPALYLMYQKFIEVNDLIESNVMGALNSNLAFYQGMATNEQYEEGLTDSFMLSTVWEQEPEIREEMEEWTINFSVMAYGALSKSEIQAYIDISDTDAGKKLNTALFAGFDAMFEAQSYELGRATAEFMLGEDT</sequence>
<evidence type="ECO:0000313" key="4">
    <source>
        <dbReference type="Proteomes" id="UP000243978"/>
    </source>
</evidence>
<evidence type="ECO:0000256" key="1">
    <source>
        <dbReference type="SAM" id="SignalP"/>
    </source>
</evidence>
<gene>
    <name evidence="3" type="ORF">C8N43_0677</name>
</gene>
<dbReference type="EMBL" id="QBKS01000001">
    <property type="protein sequence ID" value="PTX56028.1"/>
    <property type="molecule type" value="Genomic_DNA"/>
</dbReference>
<dbReference type="InterPro" id="IPR018637">
    <property type="entry name" value="DUF2059"/>
</dbReference>